<dbReference type="SUPFAM" id="SSF89000">
    <property type="entry name" value="post-HMGL domain-like"/>
    <property type="match status" value="1"/>
</dbReference>
<evidence type="ECO:0000313" key="3">
    <source>
        <dbReference type="Proteomes" id="UP000807825"/>
    </source>
</evidence>
<proteinExistence type="predicted"/>
<dbReference type="EMBL" id="JACRDE010000585">
    <property type="protein sequence ID" value="MBI5252263.1"/>
    <property type="molecule type" value="Genomic_DNA"/>
</dbReference>
<dbReference type="InterPro" id="IPR003379">
    <property type="entry name" value="Carboxylase_cons_dom"/>
</dbReference>
<organism evidence="2 3">
    <name type="scientific">Desulfomonile tiedjei</name>
    <dbReference type="NCBI Taxonomy" id="2358"/>
    <lineage>
        <taxon>Bacteria</taxon>
        <taxon>Pseudomonadati</taxon>
        <taxon>Thermodesulfobacteriota</taxon>
        <taxon>Desulfomonilia</taxon>
        <taxon>Desulfomonilales</taxon>
        <taxon>Desulfomonilaceae</taxon>
        <taxon>Desulfomonile</taxon>
    </lineage>
</organism>
<name>A0A9D6V5J2_9BACT</name>
<evidence type="ECO:0000313" key="2">
    <source>
        <dbReference type="EMBL" id="MBI5252263.1"/>
    </source>
</evidence>
<feature type="domain" description="Carboxylase conserved" evidence="1">
    <location>
        <begin position="4"/>
        <end position="87"/>
    </location>
</feature>
<dbReference type="InterPro" id="IPR013785">
    <property type="entry name" value="Aldolase_TIM"/>
</dbReference>
<dbReference type="Pfam" id="PF02436">
    <property type="entry name" value="PYC_OADA"/>
    <property type="match status" value="1"/>
</dbReference>
<gene>
    <name evidence="2" type="ORF">HY912_22440</name>
</gene>
<comment type="caution">
    <text evidence="2">The sequence shown here is derived from an EMBL/GenBank/DDBJ whole genome shotgun (WGS) entry which is preliminary data.</text>
</comment>
<sequence>VLLGRYKIIANHTANLLKGLYGETPAPVNKELQDRVLKGEAPTTVRPAELLEPMWPELEAKFPNMTEEEILIHAIFPHEASGYFAEKGKN</sequence>
<feature type="non-terminal residue" evidence="2">
    <location>
        <position position="1"/>
    </location>
</feature>
<evidence type="ECO:0000259" key="1">
    <source>
        <dbReference type="Pfam" id="PF02436"/>
    </source>
</evidence>
<reference evidence="2" key="1">
    <citation type="submission" date="2020-07" db="EMBL/GenBank/DDBJ databases">
        <title>Huge and variable diversity of episymbiotic CPR bacteria and DPANN archaea in groundwater ecosystems.</title>
        <authorList>
            <person name="He C.Y."/>
            <person name="Keren R."/>
            <person name="Whittaker M."/>
            <person name="Farag I.F."/>
            <person name="Doudna J."/>
            <person name="Cate J.H.D."/>
            <person name="Banfield J.F."/>
        </authorList>
    </citation>
    <scope>NUCLEOTIDE SEQUENCE</scope>
    <source>
        <strain evidence="2">NC_groundwater_1664_Pr3_B-0.1um_52_9</strain>
    </source>
</reference>
<dbReference type="Gene3D" id="3.20.20.70">
    <property type="entry name" value="Aldolase class I"/>
    <property type="match status" value="1"/>
</dbReference>
<accession>A0A9D6V5J2</accession>
<dbReference type="Proteomes" id="UP000807825">
    <property type="component" value="Unassembled WGS sequence"/>
</dbReference>
<dbReference type="AlphaFoldDB" id="A0A9D6V5J2"/>
<protein>
    <submittedName>
        <fullName evidence="2">Oxaloacetate decarboxylase</fullName>
    </submittedName>
</protein>